<keyword evidence="2" id="KW-1185">Reference proteome</keyword>
<gene>
    <name evidence="1" type="ORF">EVAR_941_1</name>
</gene>
<evidence type="ECO:0000313" key="2">
    <source>
        <dbReference type="Proteomes" id="UP000299102"/>
    </source>
</evidence>
<dbReference type="EMBL" id="BGZK01000005">
    <property type="protein sequence ID" value="GBP00375.1"/>
    <property type="molecule type" value="Genomic_DNA"/>
</dbReference>
<dbReference type="AlphaFoldDB" id="A0A4C1SE70"/>
<evidence type="ECO:0000313" key="1">
    <source>
        <dbReference type="EMBL" id="GBP00375.1"/>
    </source>
</evidence>
<organism evidence="1 2">
    <name type="scientific">Eumeta variegata</name>
    <name type="common">Bagworm moth</name>
    <name type="synonym">Eumeta japonica</name>
    <dbReference type="NCBI Taxonomy" id="151549"/>
    <lineage>
        <taxon>Eukaryota</taxon>
        <taxon>Metazoa</taxon>
        <taxon>Ecdysozoa</taxon>
        <taxon>Arthropoda</taxon>
        <taxon>Hexapoda</taxon>
        <taxon>Insecta</taxon>
        <taxon>Pterygota</taxon>
        <taxon>Neoptera</taxon>
        <taxon>Endopterygota</taxon>
        <taxon>Lepidoptera</taxon>
        <taxon>Glossata</taxon>
        <taxon>Ditrysia</taxon>
        <taxon>Tineoidea</taxon>
        <taxon>Psychidae</taxon>
        <taxon>Oiketicinae</taxon>
        <taxon>Eumeta</taxon>
    </lineage>
</organism>
<comment type="caution">
    <text evidence="1">The sequence shown here is derived from an EMBL/GenBank/DDBJ whole genome shotgun (WGS) entry which is preliminary data.</text>
</comment>
<accession>A0A4C1SE70</accession>
<reference evidence="1 2" key="1">
    <citation type="journal article" date="2019" name="Commun. Biol.">
        <title>The bagworm genome reveals a unique fibroin gene that provides high tensile strength.</title>
        <authorList>
            <person name="Kono N."/>
            <person name="Nakamura H."/>
            <person name="Ohtoshi R."/>
            <person name="Tomita M."/>
            <person name="Numata K."/>
            <person name="Arakawa K."/>
        </authorList>
    </citation>
    <scope>NUCLEOTIDE SEQUENCE [LARGE SCALE GENOMIC DNA]</scope>
</reference>
<name>A0A4C1SE70_EUMVA</name>
<proteinExistence type="predicted"/>
<dbReference type="Proteomes" id="UP000299102">
    <property type="component" value="Unassembled WGS sequence"/>
</dbReference>
<sequence>MDLGTVMKRSGLKEDVVTRWKETCYDGLAVLAAYIYKYSAHFGRRAYLARPALPRAEGRGCERDGCKRTGCKLRSELTHLPWDKGLDPSPLNRPVKKE</sequence>
<protein>
    <submittedName>
        <fullName evidence="1">Uncharacterized protein</fullName>
    </submittedName>
</protein>